<dbReference type="SUPFAM" id="SSF81901">
    <property type="entry name" value="HCP-like"/>
    <property type="match status" value="1"/>
</dbReference>
<dbReference type="GeneID" id="68093897"/>
<evidence type="ECO:0000313" key="3">
    <source>
        <dbReference type="EMBL" id="KAG2387847.1"/>
    </source>
</evidence>
<organism evidence="3 4">
    <name type="scientific">Naegleria lovaniensis</name>
    <name type="common">Amoeba</name>
    <dbReference type="NCBI Taxonomy" id="51637"/>
    <lineage>
        <taxon>Eukaryota</taxon>
        <taxon>Discoba</taxon>
        <taxon>Heterolobosea</taxon>
        <taxon>Tetramitia</taxon>
        <taxon>Eutetramitia</taxon>
        <taxon>Vahlkampfiidae</taxon>
        <taxon>Naegleria</taxon>
    </lineage>
</organism>
<evidence type="ECO:0000313" key="4">
    <source>
        <dbReference type="Proteomes" id="UP000816034"/>
    </source>
</evidence>
<dbReference type="NCBIfam" id="TIGR00756">
    <property type="entry name" value="PPR"/>
    <property type="match status" value="2"/>
</dbReference>
<dbReference type="EMBL" id="PYSW02000012">
    <property type="protein sequence ID" value="KAG2387847.1"/>
    <property type="molecule type" value="Genomic_DNA"/>
</dbReference>
<dbReference type="PANTHER" id="PTHR46128:SF329">
    <property type="entry name" value="MITOCHONDRIAL GROUP I INTRON SPLICING FACTOR DMR1"/>
    <property type="match status" value="1"/>
</dbReference>
<dbReference type="AlphaFoldDB" id="A0AA88GS32"/>
<dbReference type="InterPro" id="IPR050872">
    <property type="entry name" value="PPR_P_subfamily"/>
</dbReference>
<name>A0AA88GS32_NAELO</name>
<reference evidence="3 4" key="1">
    <citation type="journal article" date="2018" name="BMC Genomics">
        <title>The genome of Naegleria lovaniensis, the basis for a comparative approach to unravel pathogenicity factors of the human pathogenic amoeba N. fowleri.</title>
        <authorList>
            <person name="Liechti N."/>
            <person name="Schurch N."/>
            <person name="Bruggmann R."/>
            <person name="Wittwer M."/>
        </authorList>
    </citation>
    <scope>NUCLEOTIDE SEQUENCE [LARGE SCALE GENOMIC DNA]</scope>
    <source>
        <strain evidence="3 4">ATCC 30569</strain>
    </source>
</reference>
<feature type="repeat" description="PPR" evidence="2">
    <location>
        <begin position="220"/>
        <end position="254"/>
    </location>
</feature>
<proteinExistence type="inferred from homology"/>
<dbReference type="Pfam" id="PF01535">
    <property type="entry name" value="PPR"/>
    <property type="match status" value="2"/>
</dbReference>
<dbReference type="InterPro" id="IPR011990">
    <property type="entry name" value="TPR-like_helical_dom_sf"/>
</dbReference>
<dbReference type="RefSeq" id="XP_044551839.1">
    <property type="nucleotide sequence ID" value="XM_044690392.1"/>
</dbReference>
<sequence length="544" mass="63966">MTYRNCVKPTISAITSTTIQKSLLTKNYCSFRIHPLTHGKHSFLSKFCNNNNIHSIHNIANQQHHQTRFFSIVQDAYEEIDHEMMIEEPTEIVPSSGAKKHKLFSRNLPTTNTSTTTSTNTTMTRNEFTNHLKNLSKSNVSEKKFEEYLKLFPAERFDNYIYTLIMHFYTTKHNFAMVEKVLKNIKTPDRFVFTELLKAYSLEGNEKKAEEVFRKITNPDIFIYNSMLTVYARQRNIEKFEQLLQELKLKGSPNRITYSIILDAYFKVESFDKVDTVFEEIAKQCETGGIEQGHIDIQLVNTYLTCLVHSTQYQKALDCFNKYVLGENIEHFPVHTRNHCSSPLGVKPNERTILLMLCAFEGMKDEKNFENLLNIMRYYKIKSNIYIASKLMQHFFERKEFKKVIDVFTFSSFLQYKCYYALVRYISQSYAALDDTEHLLQFIKLLEEQGGIQYFNVHSLIYALALVKQPQEAEKLFHKYKSQTSDTSYLLRMYNAMLLCLIRSGLKEEAVQFYKSYPFEPDSTTKRILREKFDRHPNDQNKGQ</sequence>
<protein>
    <submittedName>
        <fullName evidence="3">Uncharacterized protein</fullName>
    </submittedName>
</protein>
<evidence type="ECO:0000256" key="2">
    <source>
        <dbReference type="PROSITE-ProRule" id="PRU00708"/>
    </source>
</evidence>
<dbReference type="PANTHER" id="PTHR46128">
    <property type="entry name" value="MITOCHONDRIAL GROUP I INTRON SPLICING FACTOR CCM1"/>
    <property type="match status" value="1"/>
</dbReference>
<gene>
    <name evidence="3" type="ORF">C9374_001441</name>
</gene>
<dbReference type="InterPro" id="IPR002885">
    <property type="entry name" value="PPR_rpt"/>
</dbReference>
<comment type="similarity">
    <text evidence="1">Belongs to the PPR family. P subfamily.</text>
</comment>
<keyword evidence="4" id="KW-1185">Reference proteome</keyword>
<dbReference type="PROSITE" id="PS51375">
    <property type="entry name" value="PPR"/>
    <property type="match status" value="1"/>
</dbReference>
<comment type="caution">
    <text evidence="3">The sequence shown here is derived from an EMBL/GenBank/DDBJ whole genome shotgun (WGS) entry which is preliminary data.</text>
</comment>
<dbReference type="Proteomes" id="UP000816034">
    <property type="component" value="Unassembled WGS sequence"/>
</dbReference>
<dbReference type="Gene3D" id="1.25.40.10">
    <property type="entry name" value="Tetratricopeptide repeat domain"/>
    <property type="match status" value="2"/>
</dbReference>
<accession>A0AA88GS32</accession>
<dbReference type="Pfam" id="PF13041">
    <property type="entry name" value="PPR_2"/>
    <property type="match status" value="1"/>
</dbReference>
<evidence type="ECO:0000256" key="1">
    <source>
        <dbReference type="ARBA" id="ARBA00007626"/>
    </source>
</evidence>